<protein>
    <submittedName>
        <fullName evidence="1">Uncharacterized protein</fullName>
    </submittedName>
</protein>
<organism evidence="1 2">
    <name type="scientific">Phyllosticta citrichinensis</name>
    <dbReference type="NCBI Taxonomy" id="1130410"/>
    <lineage>
        <taxon>Eukaryota</taxon>
        <taxon>Fungi</taxon>
        <taxon>Dikarya</taxon>
        <taxon>Ascomycota</taxon>
        <taxon>Pezizomycotina</taxon>
        <taxon>Dothideomycetes</taxon>
        <taxon>Dothideomycetes incertae sedis</taxon>
        <taxon>Botryosphaeriales</taxon>
        <taxon>Phyllostictaceae</taxon>
        <taxon>Phyllosticta</taxon>
    </lineage>
</organism>
<dbReference type="EMBL" id="JBBWUH010000002">
    <property type="protein sequence ID" value="KAK8175507.1"/>
    <property type="molecule type" value="Genomic_DNA"/>
</dbReference>
<reference evidence="1 2" key="1">
    <citation type="journal article" date="2022" name="G3 (Bethesda)">
        <title>Enemy or ally: a genomic approach to elucidate the lifestyle of Phyllosticta citrichinaensis.</title>
        <authorList>
            <person name="Buijs V.A."/>
            <person name="Groenewald J.Z."/>
            <person name="Haridas S."/>
            <person name="LaButti K.M."/>
            <person name="Lipzen A."/>
            <person name="Martin F.M."/>
            <person name="Barry K."/>
            <person name="Grigoriev I.V."/>
            <person name="Crous P.W."/>
            <person name="Seidl M.F."/>
        </authorList>
    </citation>
    <scope>NUCLEOTIDE SEQUENCE [LARGE SCALE GENOMIC DNA]</scope>
    <source>
        <strain evidence="1 2">CBS 129764</strain>
    </source>
</reference>
<accession>A0ABR1Y397</accession>
<evidence type="ECO:0000313" key="1">
    <source>
        <dbReference type="EMBL" id="KAK8175507.1"/>
    </source>
</evidence>
<comment type="caution">
    <text evidence="1">The sequence shown here is derived from an EMBL/GenBank/DDBJ whole genome shotgun (WGS) entry which is preliminary data.</text>
</comment>
<name>A0ABR1Y397_9PEZI</name>
<sequence length="273" mass="29924">MLFAQIRDGGPNNGPKALSTTLWTSIGASSMNLFGIRQVTPTGKVTEETRGHGAAFDIDGKGEIGIRGFGKRTRSGGEYASAPHLFRNFGQGIRARNSWIGTPLRKRTFCVFLRSHPRASLGLDPVKTEGLLNLLRIRTGNCPIQEDGIHSSCIIRKTCQQRLPSYSFSVPMCSIAVLILSFPRCRSLSFGKSSLFDRLSLAAFSFCLSNFLRKPAPFVGYPPHPQIHFLPSTLVRPSRLPVVHFGGSAAIYRETNITYFFKLDSTISGATAV</sequence>
<dbReference type="Proteomes" id="UP001456524">
    <property type="component" value="Unassembled WGS sequence"/>
</dbReference>
<evidence type="ECO:0000313" key="2">
    <source>
        <dbReference type="Proteomes" id="UP001456524"/>
    </source>
</evidence>
<gene>
    <name evidence="1" type="ORF">IWX90DRAFT_112327</name>
</gene>
<proteinExistence type="predicted"/>
<keyword evidence="2" id="KW-1185">Reference proteome</keyword>